<dbReference type="Proteomes" id="UP000011082">
    <property type="component" value="Unassembled WGS sequence"/>
</dbReference>
<dbReference type="HOGENOM" id="CLU_157452_0_0_1"/>
<dbReference type="InterPro" id="IPR031533">
    <property type="entry name" value="DUF5093"/>
</dbReference>
<evidence type="ECO:0000313" key="1">
    <source>
        <dbReference type="EMBL" id="ELA41079.1"/>
    </source>
</evidence>
<dbReference type="Pfam" id="PF17011">
    <property type="entry name" value="DUF5093"/>
    <property type="match status" value="1"/>
</dbReference>
<accession>L2GKE0</accession>
<sequence>MNFFSDDDSALNLKFPFTVGGAERISKIQIKTERSMAVVSFSLPFNIQMNIQNAQQVSLEKRGDKFIYVFEFESVDDAVEWVGSKNATVQQKSRSDDVKALQREMNEFMIAYESKEKKKRKKLVDEDGFEYYE</sequence>
<dbReference type="EMBL" id="JH370150">
    <property type="protein sequence ID" value="ELA41079.1"/>
    <property type="molecule type" value="Genomic_DNA"/>
</dbReference>
<gene>
    <name evidence="1" type="ORF">VICG_01872</name>
</gene>
<dbReference type="VEuPathDB" id="MicrosporidiaDB:VICG_01872"/>
<proteinExistence type="predicted"/>
<reference evidence="2" key="1">
    <citation type="submission" date="2011-05" db="EMBL/GenBank/DDBJ databases">
        <title>The genome sequence of Vittaforma corneae strain ATCC 50505.</title>
        <authorList>
            <consortium name="The Broad Institute Genome Sequencing Platform"/>
            <person name="Cuomo C."/>
            <person name="Didier E."/>
            <person name="Bowers L."/>
            <person name="Young S.K."/>
            <person name="Zeng Q."/>
            <person name="Gargeya S."/>
            <person name="Fitzgerald M."/>
            <person name="Haas B."/>
            <person name="Abouelleil A."/>
            <person name="Alvarado L."/>
            <person name="Arachchi H.M."/>
            <person name="Berlin A."/>
            <person name="Chapman S.B."/>
            <person name="Gearin G."/>
            <person name="Goldberg J."/>
            <person name="Griggs A."/>
            <person name="Gujja S."/>
            <person name="Hansen M."/>
            <person name="Heiman D."/>
            <person name="Howarth C."/>
            <person name="Larimer J."/>
            <person name="Lui A."/>
            <person name="MacDonald P.J.P."/>
            <person name="McCowen C."/>
            <person name="Montmayeur A."/>
            <person name="Murphy C."/>
            <person name="Neiman D."/>
            <person name="Pearson M."/>
            <person name="Priest M."/>
            <person name="Roberts A."/>
            <person name="Saif S."/>
            <person name="Shea T."/>
            <person name="Sisk P."/>
            <person name="Stolte C."/>
            <person name="Sykes S."/>
            <person name="Wortman J."/>
            <person name="Nusbaum C."/>
            <person name="Birren B."/>
        </authorList>
    </citation>
    <scope>NUCLEOTIDE SEQUENCE [LARGE SCALE GENOMIC DNA]</scope>
    <source>
        <strain evidence="2">ATCC 50505</strain>
    </source>
</reference>
<protein>
    <submittedName>
        <fullName evidence="1">Uncharacterized protein</fullName>
    </submittedName>
</protein>
<dbReference type="OMA" id="IAYESKE"/>
<organism evidence="1 2">
    <name type="scientific">Vittaforma corneae (strain ATCC 50505)</name>
    <name type="common">Microsporidian parasite</name>
    <name type="synonym">Nosema corneum</name>
    <dbReference type="NCBI Taxonomy" id="993615"/>
    <lineage>
        <taxon>Eukaryota</taxon>
        <taxon>Fungi</taxon>
        <taxon>Fungi incertae sedis</taxon>
        <taxon>Microsporidia</taxon>
        <taxon>Nosematidae</taxon>
        <taxon>Vittaforma</taxon>
    </lineage>
</organism>
<dbReference type="OrthoDB" id="2192698at2759"/>
<dbReference type="RefSeq" id="XP_007605317.1">
    <property type="nucleotide sequence ID" value="XM_007605255.1"/>
</dbReference>
<evidence type="ECO:0000313" key="2">
    <source>
        <dbReference type="Proteomes" id="UP000011082"/>
    </source>
</evidence>
<name>L2GKE0_VITCO</name>
<keyword evidence="2" id="KW-1185">Reference proteome</keyword>
<dbReference type="AlphaFoldDB" id="L2GKE0"/>
<dbReference type="GeneID" id="19882582"/>
<dbReference type="InParanoid" id="L2GKE0"/>